<accession>A0A0V7ZLS4</accession>
<dbReference type="EMBL" id="LMTZ01000100">
    <property type="protein sequence ID" value="KST66089.1"/>
    <property type="molecule type" value="Genomic_DNA"/>
</dbReference>
<dbReference type="Proteomes" id="UP000053372">
    <property type="component" value="Unassembled WGS sequence"/>
</dbReference>
<keyword evidence="3" id="KW-1185">Reference proteome</keyword>
<gene>
    <name evidence="2" type="ORF">BC008_24245</name>
    <name evidence="1" type="ORF">BC008_42110</name>
</gene>
<evidence type="ECO:0000313" key="2">
    <source>
        <dbReference type="EMBL" id="KST66089.1"/>
    </source>
</evidence>
<proteinExistence type="predicted"/>
<sequence length="98" mass="11702">MEKFSRTLVRTLFEFWDTIYWNRLGIYFLRNGSCRWVKSAVQTIMVVSPKRWLEPLLFRQSTKVVHLLKKPSLNDRGLGMIIELGNISLRLNIELKYK</sequence>
<dbReference type="AlphaFoldDB" id="A0A0V7ZLS4"/>
<name>A0A0V7ZLS4_9CYAN</name>
<dbReference type="EMBL" id="LMTZ01000107">
    <property type="protein sequence ID" value="KST65523.1"/>
    <property type="molecule type" value="Genomic_DNA"/>
</dbReference>
<reference evidence="1 3" key="1">
    <citation type="journal article" date="2015" name="Genome Announc.">
        <title>Draft Genome of the Euendolithic (true boring) Cyanobacterium Mastigocoleus testarum strain BC008.</title>
        <authorList>
            <person name="Guida B.S."/>
            <person name="Garcia-Pichel F."/>
        </authorList>
    </citation>
    <scope>NUCLEOTIDE SEQUENCE [LARGE SCALE GENOMIC DNA]</scope>
    <source>
        <strain evidence="1 3">BC008</strain>
    </source>
</reference>
<evidence type="ECO:0000313" key="3">
    <source>
        <dbReference type="Proteomes" id="UP000053372"/>
    </source>
</evidence>
<protein>
    <submittedName>
        <fullName evidence="1">Uncharacterized protein</fullName>
    </submittedName>
</protein>
<dbReference type="RefSeq" id="WP_027845060.1">
    <property type="nucleotide sequence ID" value="NZ_LMTZ01000100.1"/>
</dbReference>
<evidence type="ECO:0000313" key="1">
    <source>
        <dbReference type="EMBL" id="KST65523.1"/>
    </source>
</evidence>
<organism evidence="1 3">
    <name type="scientific">Mastigocoleus testarum BC008</name>
    <dbReference type="NCBI Taxonomy" id="371196"/>
    <lineage>
        <taxon>Bacteria</taxon>
        <taxon>Bacillati</taxon>
        <taxon>Cyanobacteriota</taxon>
        <taxon>Cyanophyceae</taxon>
        <taxon>Nostocales</taxon>
        <taxon>Hapalosiphonaceae</taxon>
        <taxon>Mastigocoleus</taxon>
    </lineage>
</organism>
<comment type="caution">
    <text evidence="1">The sequence shown here is derived from an EMBL/GenBank/DDBJ whole genome shotgun (WGS) entry which is preliminary data.</text>
</comment>